<name>A0AAV8Z9J4_9CUCU</name>
<dbReference type="SUPFAM" id="SSF55486">
    <property type="entry name" value="Metalloproteases ('zincins'), catalytic domain"/>
    <property type="match status" value="1"/>
</dbReference>
<dbReference type="GO" id="GO:0008270">
    <property type="term" value="F:zinc ion binding"/>
    <property type="evidence" value="ECO:0007669"/>
    <property type="project" value="InterPro"/>
</dbReference>
<dbReference type="InterPro" id="IPR050344">
    <property type="entry name" value="Peptidase_M1_aminopeptidases"/>
</dbReference>
<evidence type="ECO:0000259" key="13">
    <source>
        <dbReference type="Pfam" id="PF17900"/>
    </source>
</evidence>
<dbReference type="Pfam" id="PF01433">
    <property type="entry name" value="Peptidase_M1"/>
    <property type="match status" value="1"/>
</dbReference>
<evidence type="ECO:0000256" key="3">
    <source>
        <dbReference type="ARBA" id="ARBA00010136"/>
    </source>
</evidence>
<dbReference type="Gene3D" id="2.60.40.1730">
    <property type="entry name" value="tricorn interacting facor f3 domain"/>
    <property type="match status" value="1"/>
</dbReference>
<dbReference type="InterPro" id="IPR027268">
    <property type="entry name" value="Peptidase_M4/M1_CTD_sf"/>
</dbReference>
<feature type="domain" description="Aminopeptidase N-like N-terminal" evidence="13">
    <location>
        <begin position="15"/>
        <end position="61"/>
    </location>
</feature>
<dbReference type="GO" id="GO:0098552">
    <property type="term" value="C:side of membrane"/>
    <property type="evidence" value="ECO:0007669"/>
    <property type="project" value="UniProtKB-KW"/>
</dbReference>
<dbReference type="InterPro" id="IPR001930">
    <property type="entry name" value="Peptidase_M1"/>
</dbReference>
<dbReference type="Gene3D" id="1.10.390.10">
    <property type="entry name" value="Neutral Protease Domain 2"/>
    <property type="match status" value="1"/>
</dbReference>
<evidence type="ECO:0000256" key="6">
    <source>
        <dbReference type="ARBA" id="ARBA00022723"/>
    </source>
</evidence>
<dbReference type="GO" id="GO:0043171">
    <property type="term" value="P:peptide catabolic process"/>
    <property type="evidence" value="ECO:0007669"/>
    <property type="project" value="TreeGrafter"/>
</dbReference>
<dbReference type="PANTHER" id="PTHR11533:SF301">
    <property type="entry name" value="AMINOPEPTIDASE"/>
    <property type="match status" value="1"/>
</dbReference>
<keyword evidence="7" id="KW-0378">Hydrolase</keyword>
<comment type="similarity">
    <text evidence="3">Belongs to the peptidase M1 family.</text>
</comment>
<evidence type="ECO:0000256" key="2">
    <source>
        <dbReference type="ARBA" id="ARBA00004609"/>
    </source>
</evidence>
<evidence type="ECO:0000259" key="12">
    <source>
        <dbReference type="Pfam" id="PF01433"/>
    </source>
</evidence>
<dbReference type="GO" id="GO:0005886">
    <property type="term" value="C:plasma membrane"/>
    <property type="evidence" value="ECO:0007669"/>
    <property type="project" value="UniProtKB-SubCell"/>
</dbReference>
<keyword evidence="8" id="KW-0862">Zinc</keyword>
<gene>
    <name evidence="14" type="ORF">NQ314_006144</name>
</gene>
<dbReference type="InterPro" id="IPR045357">
    <property type="entry name" value="Aminopeptidase_N-like_N"/>
</dbReference>
<comment type="subcellular location">
    <subcellularLocation>
        <location evidence="2">Cell membrane</location>
        <topology evidence="2">Lipid-anchor</topology>
        <topology evidence="2">GPI-anchor</topology>
    </subcellularLocation>
</comment>
<feature type="signal peptide" evidence="11">
    <location>
        <begin position="1"/>
        <end position="19"/>
    </location>
</feature>
<keyword evidence="5" id="KW-0645">Protease</keyword>
<evidence type="ECO:0000256" key="9">
    <source>
        <dbReference type="ARBA" id="ARBA00023049"/>
    </source>
</evidence>
<protein>
    <recommendedName>
        <fullName evidence="16">Aminopeptidase N</fullName>
    </recommendedName>
</protein>
<evidence type="ECO:0000256" key="4">
    <source>
        <dbReference type="ARBA" id="ARBA00022622"/>
    </source>
</evidence>
<evidence type="ECO:0000256" key="1">
    <source>
        <dbReference type="ARBA" id="ARBA00001947"/>
    </source>
</evidence>
<dbReference type="GO" id="GO:0006508">
    <property type="term" value="P:proteolysis"/>
    <property type="evidence" value="ECO:0007669"/>
    <property type="project" value="UniProtKB-KW"/>
</dbReference>
<evidence type="ECO:0000256" key="11">
    <source>
        <dbReference type="SAM" id="SignalP"/>
    </source>
</evidence>
<dbReference type="EMBL" id="JANEYF010001668">
    <property type="protein sequence ID" value="KAJ8959941.1"/>
    <property type="molecule type" value="Genomic_DNA"/>
</dbReference>
<dbReference type="SUPFAM" id="SSF63737">
    <property type="entry name" value="Leukotriene A4 hydrolase N-terminal domain"/>
    <property type="match status" value="1"/>
</dbReference>
<evidence type="ECO:0000256" key="5">
    <source>
        <dbReference type="ARBA" id="ARBA00022670"/>
    </source>
</evidence>
<evidence type="ECO:0008006" key="16">
    <source>
        <dbReference type="Google" id="ProtNLM"/>
    </source>
</evidence>
<dbReference type="AlphaFoldDB" id="A0AAV8Z9J4"/>
<dbReference type="Proteomes" id="UP001162156">
    <property type="component" value="Unassembled WGS sequence"/>
</dbReference>
<evidence type="ECO:0000256" key="7">
    <source>
        <dbReference type="ARBA" id="ARBA00022801"/>
    </source>
</evidence>
<dbReference type="InterPro" id="IPR014782">
    <property type="entry name" value="Peptidase_M1_dom"/>
</dbReference>
<keyword evidence="4" id="KW-0472">Membrane</keyword>
<dbReference type="GO" id="GO:0070006">
    <property type="term" value="F:metalloaminopeptidase activity"/>
    <property type="evidence" value="ECO:0007669"/>
    <property type="project" value="TreeGrafter"/>
</dbReference>
<dbReference type="InterPro" id="IPR042097">
    <property type="entry name" value="Aminopeptidase_N-like_N_sf"/>
</dbReference>
<reference evidence="14" key="1">
    <citation type="journal article" date="2023" name="Insect Mol. Biol.">
        <title>Genome sequencing provides insights into the evolution of gene families encoding plant cell wall-degrading enzymes in longhorned beetles.</title>
        <authorList>
            <person name="Shin N.R."/>
            <person name="Okamura Y."/>
            <person name="Kirsch R."/>
            <person name="Pauchet Y."/>
        </authorList>
    </citation>
    <scope>NUCLEOTIDE SEQUENCE</scope>
    <source>
        <strain evidence="14">RBIC_L_NR</strain>
    </source>
</reference>
<dbReference type="Pfam" id="PF17900">
    <property type="entry name" value="Peptidase_M1_N"/>
    <property type="match status" value="1"/>
</dbReference>
<comment type="caution">
    <text evidence="14">The sequence shown here is derived from an EMBL/GenBank/DDBJ whole genome shotgun (WGS) entry which is preliminary data.</text>
</comment>
<feature type="domain" description="Peptidase M1 membrane alanine aminopeptidase" evidence="12">
    <location>
        <begin position="109"/>
        <end position="253"/>
    </location>
</feature>
<keyword evidence="4" id="KW-0336">GPI-anchor</keyword>
<keyword evidence="11" id="KW-0732">Signal</keyword>
<dbReference type="GO" id="GO:0042277">
    <property type="term" value="F:peptide binding"/>
    <property type="evidence" value="ECO:0007669"/>
    <property type="project" value="TreeGrafter"/>
</dbReference>
<evidence type="ECO:0000256" key="8">
    <source>
        <dbReference type="ARBA" id="ARBA00022833"/>
    </source>
</evidence>
<evidence type="ECO:0000313" key="15">
    <source>
        <dbReference type="Proteomes" id="UP001162156"/>
    </source>
</evidence>
<keyword evidence="4" id="KW-0325">Glycoprotein</keyword>
<keyword evidence="9" id="KW-0482">Metalloprotease</keyword>
<evidence type="ECO:0000256" key="10">
    <source>
        <dbReference type="ARBA" id="ARBA00023288"/>
    </source>
</evidence>
<keyword evidence="10" id="KW-0449">Lipoprotein</keyword>
<dbReference type="GO" id="GO:0005615">
    <property type="term" value="C:extracellular space"/>
    <property type="evidence" value="ECO:0007669"/>
    <property type="project" value="TreeGrafter"/>
</dbReference>
<dbReference type="PANTHER" id="PTHR11533">
    <property type="entry name" value="PROTEASE M1 ZINC METALLOPROTEASE"/>
    <property type="match status" value="1"/>
</dbReference>
<dbReference type="PRINTS" id="PR00756">
    <property type="entry name" value="ALADIPTASE"/>
</dbReference>
<sequence>MQEWLFHVWTNLTLKLLFTLTVKHPREYTVLSNTLVSSEDTDMRGNTTTTFITTPKMSTYLVSVIISKFVVALTGNEDQYEFKIFTRQSVRNLTNKVVGPYYSKIIAKLNDFTGVTYENISNIQCYQVAINDYYPYSMGEFGLFMYRESDILDEGDKTSPRDTQNILMTMAYKLSHQWFGGDISTKWWSDVWANEAVSTYLKYFIPHQINNEFDLAYQFVVEVIQNALQLDALPVIRPFLQTNLMSRLPEIFNTN</sequence>
<keyword evidence="6" id="KW-0479">Metal-binding</keyword>
<proteinExistence type="inferred from homology"/>
<feature type="chain" id="PRO_5043709569" description="Aminopeptidase N" evidence="11">
    <location>
        <begin position="20"/>
        <end position="255"/>
    </location>
</feature>
<evidence type="ECO:0000313" key="14">
    <source>
        <dbReference type="EMBL" id="KAJ8959941.1"/>
    </source>
</evidence>
<keyword evidence="15" id="KW-1185">Reference proteome</keyword>
<dbReference type="GO" id="GO:0005737">
    <property type="term" value="C:cytoplasm"/>
    <property type="evidence" value="ECO:0007669"/>
    <property type="project" value="TreeGrafter"/>
</dbReference>
<comment type="cofactor">
    <cofactor evidence="1">
        <name>Zn(2+)</name>
        <dbReference type="ChEBI" id="CHEBI:29105"/>
    </cofactor>
</comment>
<organism evidence="14 15">
    <name type="scientific">Rhamnusium bicolor</name>
    <dbReference type="NCBI Taxonomy" id="1586634"/>
    <lineage>
        <taxon>Eukaryota</taxon>
        <taxon>Metazoa</taxon>
        <taxon>Ecdysozoa</taxon>
        <taxon>Arthropoda</taxon>
        <taxon>Hexapoda</taxon>
        <taxon>Insecta</taxon>
        <taxon>Pterygota</taxon>
        <taxon>Neoptera</taxon>
        <taxon>Endopterygota</taxon>
        <taxon>Coleoptera</taxon>
        <taxon>Polyphaga</taxon>
        <taxon>Cucujiformia</taxon>
        <taxon>Chrysomeloidea</taxon>
        <taxon>Cerambycidae</taxon>
        <taxon>Lepturinae</taxon>
        <taxon>Rhagiini</taxon>
        <taxon>Rhamnusium</taxon>
    </lineage>
</organism>
<accession>A0AAV8Z9J4</accession>